<feature type="region of interest" description="Disordered" evidence="1">
    <location>
        <begin position="369"/>
        <end position="395"/>
    </location>
</feature>
<dbReference type="Proteomes" id="UP000009168">
    <property type="component" value="Unassembled WGS sequence"/>
</dbReference>
<feature type="region of interest" description="Disordered" evidence="1">
    <location>
        <begin position="159"/>
        <end position="250"/>
    </location>
</feature>
<dbReference type="GeneID" id="7831176"/>
<organism evidence="2 3">
    <name type="scientific">Tetrahymena thermophila (strain SB210)</name>
    <dbReference type="NCBI Taxonomy" id="312017"/>
    <lineage>
        <taxon>Eukaryota</taxon>
        <taxon>Sar</taxon>
        <taxon>Alveolata</taxon>
        <taxon>Ciliophora</taxon>
        <taxon>Intramacronucleata</taxon>
        <taxon>Oligohymenophorea</taxon>
        <taxon>Hymenostomatida</taxon>
        <taxon>Tetrahymenina</taxon>
        <taxon>Tetrahymenidae</taxon>
        <taxon>Tetrahymena</taxon>
    </lineage>
</organism>
<gene>
    <name evidence="2" type="ORF">TTHERM_00786910</name>
</gene>
<feature type="compositionally biased region" description="Basic and acidic residues" evidence="1">
    <location>
        <begin position="303"/>
        <end position="326"/>
    </location>
</feature>
<proteinExistence type="predicted"/>
<feature type="compositionally biased region" description="Low complexity" evidence="1">
    <location>
        <begin position="175"/>
        <end position="191"/>
    </location>
</feature>
<protein>
    <recommendedName>
        <fullName evidence="4">PH domain-containing protein</fullName>
    </recommendedName>
</protein>
<reference evidence="3" key="1">
    <citation type="journal article" date="2006" name="PLoS Biol.">
        <title>Macronuclear genome sequence of the ciliate Tetrahymena thermophila, a model eukaryote.</title>
        <authorList>
            <person name="Eisen J.A."/>
            <person name="Coyne R.S."/>
            <person name="Wu M."/>
            <person name="Wu D."/>
            <person name="Thiagarajan M."/>
            <person name="Wortman J.R."/>
            <person name="Badger J.H."/>
            <person name="Ren Q."/>
            <person name="Amedeo P."/>
            <person name="Jones K.M."/>
            <person name="Tallon L.J."/>
            <person name="Delcher A.L."/>
            <person name="Salzberg S.L."/>
            <person name="Silva J.C."/>
            <person name="Haas B.J."/>
            <person name="Majoros W.H."/>
            <person name="Farzad M."/>
            <person name="Carlton J.M."/>
            <person name="Smith R.K. Jr."/>
            <person name="Garg J."/>
            <person name="Pearlman R.E."/>
            <person name="Karrer K.M."/>
            <person name="Sun L."/>
            <person name="Manning G."/>
            <person name="Elde N.C."/>
            <person name="Turkewitz A.P."/>
            <person name="Asai D.J."/>
            <person name="Wilkes D.E."/>
            <person name="Wang Y."/>
            <person name="Cai H."/>
            <person name="Collins K."/>
            <person name="Stewart B.A."/>
            <person name="Lee S.R."/>
            <person name="Wilamowska K."/>
            <person name="Weinberg Z."/>
            <person name="Ruzzo W.L."/>
            <person name="Wloga D."/>
            <person name="Gaertig J."/>
            <person name="Frankel J."/>
            <person name="Tsao C.-C."/>
            <person name="Gorovsky M.A."/>
            <person name="Keeling P.J."/>
            <person name="Waller R.F."/>
            <person name="Patron N.J."/>
            <person name="Cherry J.M."/>
            <person name="Stover N.A."/>
            <person name="Krieger C.J."/>
            <person name="del Toro C."/>
            <person name="Ryder H.F."/>
            <person name="Williamson S.C."/>
            <person name="Barbeau R.A."/>
            <person name="Hamilton E.P."/>
            <person name="Orias E."/>
        </authorList>
    </citation>
    <scope>NUCLEOTIDE SEQUENCE [LARGE SCALE GENOMIC DNA]</scope>
    <source>
        <strain evidence="3">SB210</strain>
    </source>
</reference>
<evidence type="ECO:0000256" key="1">
    <source>
        <dbReference type="SAM" id="MobiDB-lite"/>
    </source>
</evidence>
<accession>Q23ZH2</accession>
<sequence>MKQQGYAQIFQRDPNYNGPHIVQTYLKKEKSSASYKFFSDQNTRFFTLNMQNFQFYYTPKDQYQSKDIKYIDIENLKYVVDRGCYKNKKGQNKEWTYQFIMYFTNKYTVIYCQNEIMKQLWLNAFKNIIRISDKKRLFYTGDTNEVNLNVIDSIKDNSVDSKSQTQEINRENRIDSNSINNTNNIQSSLNSQVEQKKAKNNLDSQEQINSQHDSRRNSNDSFNSNDSLGRKKRKSQFQEVKKRVFSSSYKRKQNADQFWNNKVIPLLRQKLQQVRNKIKRIKENQQSQMENQQQNLISKQQENELKEKQTQKSEEKLQPAKQKEDSEQQEAILEGNNKFNNINEVEIFNLEASNIQGSNINSEVKIFRKSDEKNSQKKSHKNSYQKSEGSGRKHKVNIFENVYQNGDQEDDAPTLNIQFQQKKSQNGWDGNDVDLLQNILRENSDQLKENNNDNFQDNQIQVKEQKQQEQQFNRSQLKSEDIQEVSIFKQEVQQKNKEPSKMKQLNDYDDWDVDLDNTPTPAIAGNKKNNLQQFQNQTYNNTNNSLVYQNKNQTNNTHSLNQYFTSNNKSYTNQETYQQPFQKSQAQQNQQLNVIENDYDNWDDDM</sequence>
<dbReference type="HOGENOM" id="CLU_539175_0_0_1"/>
<keyword evidence="3" id="KW-1185">Reference proteome</keyword>
<evidence type="ECO:0008006" key="4">
    <source>
        <dbReference type="Google" id="ProtNLM"/>
    </source>
</evidence>
<dbReference type="EMBL" id="GG662552">
    <property type="protein sequence ID" value="EAS01885.2"/>
    <property type="molecule type" value="Genomic_DNA"/>
</dbReference>
<evidence type="ECO:0000313" key="2">
    <source>
        <dbReference type="EMBL" id="EAS01885.2"/>
    </source>
</evidence>
<dbReference type="SUPFAM" id="SSF50729">
    <property type="entry name" value="PH domain-like"/>
    <property type="match status" value="1"/>
</dbReference>
<dbReference type="RefSeq" id="XP_001022130.2">
    <property type="nucleotide sequence ID" value="XM_001022130.2"/>
</dbReference>
<dbReference type="KEGG" id="tet:TTHERM_00786910"/>
<feature type="region of interest" description="Disordered" evidence="1">
    <location>
        <begin position="303"/>
        <end position="329"/>
    </location>
</feature>
<dbReference type="InParanoid" id="Q23ZH2"/>
<dbReference type="AlphaFoldDB" id="Q23ZH2"/>
<feature type="compositionally biased region" description="Polar residues" evidence="1">
    <location>
        <begin position="201"/>
        <end position="211"/>
    </location>
</feature>
<evidence type="ECO:0000313" key="3">
    <source>
        <dbReference type="Proteomes" id="UP000009168"/>
    </source>
</evidence>
<name>Q23ZH2_TETTS</name>